<dbReference type="GO" id="GO:0030956">
    <property type="term" value="C:glutamyl-tRNA(Gln) amidotransferase complex"/>
    <property type="evidence" value="ECO:0007669"/>
    <property type="project" value="TreeGrafter"/>
</dbReference>
<dbReference type="OrthoDB" id="1722066at2759"/>
<dbReference type="GO" id="GO:0005524">
    <property type="term" value="F:ATP binding"/>
    <property type="evidence" value="ECO:0007669"/>
    <property type="project" value="UniProtKB-KW"/>
</dbReference>
<evidence type="ECO:0000256" key="2">
    <source>
        <dbReference type="ARBA" id="ARBA00022741"/>
    </source>
</evidence>
<dbReference type="InterPro" id="IPR006075">
    <property type="entry name" value="Asn/Gln-tRNA_Trfase_suB/E_cat"/>
</dbReference>
<evidence type="ECO:0000256" key="4">
    <source>
        <dbReference type="ARBA" id="ARBA00022917"/>
    </source>
</evidence>
<protein>
    <recommendedName>
        <fullName evidence="5">Aspartyl/Glutamyl-tRNA(Gln) amidotransferase subunit B/E catalytic domain-containing protein</fullName>
    </recommendedName>
</protein>
<evidence type="ECO:0000313" key="6">
    <source>
        <dbReference type="EMBL" id="KAJ2797859.1"/>
    </source>
</evidence>
<evidence type="ECO:0000259" key="5">
    <source>
        <dbReference type="Pfam" id="PF02934"/>
    </source>
</evidence>
<dbReference type="GO" id="GO:0050567">
    <property type="term" value="F:glutaminyl-tRNA synthase (glutamine-hydrolyzing) activity"/>
    <property type="evidence" value="ECO:0007669"/>
    <property type="project" value="TreeGrafter"/>
</dbReference>
<dbReference type="PANTHER" id="PTHR11659:SF0">
    <property type="entry name" value="GLUTAMYL-TRNA(GLN) AMIDOTRANSFERASE SUBUNIT B, MITOCHONDRIAL"/>
    <property type="match status" value="1"/>
</dbReference>
<keyword evidence="7" id="KW-1185">Reference proteome</keyword>
<dbReference type="PROSITE" id="PS01234">
    <property type="entry name" value="GATB"/>
    <property type="match status" value="1"/>
</dbReference>
<accession>A0A9W8HQK7</accession>
<comment type="caution">
    <text evidence="6">The sequence shown here is derived from an EMBL/GenBank/DDBJ whole genome shotgun (WGS) entry which is preliminary data.</text>
</comment>
<dbReference type="PANTHER" id="PTHR11659">
    <property type="entry name" value="GLUTAMYL-TRNA GLN AMIDOTRANSFERASE SUBUNIT B MITOCHONDRIAL AND PROKARYOTIC PET112-RELATED"/>
    <property type="match status" value="1"/>
</dbReference>
<keyword evidence="1" id="KW-0436">Ligase</keyword>
<dbReference type="InterPro" id="IPR017958">
    <property type="entry name" value="Gln-tRNA_amidoTrfase_suB_CS"/>
</dbReference>
<feature type="non-terminal residue" evidence="6">
    <location>
        <position position="268"/>
    </location>
</feature>
<keyword evidence="3" id="KW-0067">ATP-binding</keyword>
<dbReference type="GO" id="GO:0032543">
    <property type="term" value="P:mitochondrial translation"/>
    <property type="evidence" value="ECO:0007669"/>
    <property type="project" value="TreeGrafter"/>
</dbReference>
<dbReference type="GO" id="GO:0005739">
    <property type="term" value="C:mitochondrion"/>
    <property type="evidence" value="ECO:0007669"/>
    <property type="project" value="TreeGrafter"/>
</dbReference>
<dbReference type="EMBL" id="JANBUO010001530">
    <property type="protein sequence ID" value="KAJ2797859.1"/>
    <property type="molecule type" value="Genomic_DNA"/>
</dbReference>
<dbReference type="Proteomes" id="UP001140094">
    <property type="component" value="Unassembled WGS sequence"/>
</dbReference>
<dbReference type="SUPFAM" id="SSF55931">
    <property type="entry name" value="Glutamine synthetase/guanido kinase"/>
    <property type="match status" value="1"/>
</dbReference>
<dbReference type="InterPro" id="IPR017959">
    <property type="entry name" value="Asn/Gln-tRNA_amidoTrfase_suB/E"/>
</dbReference>
<gene>
    <name evidence="6" type="ORF">H4R20_005035</name>
</gene>
<proteinExistence type="predicted"/>
<evidence type="ECO:0000256" key="3">
    <source>
        <dbReference type="ARBA" id="ARBA00022840"/>
    </source>
</evidence>
<reference evidence="6" key="1">
    <citation type="submission" date="2022-07" db="EMBL/GenBank/DDBJ databases">
        <title>Phylogenomic reconstructions and comparative analyses of Kickxellomycotina fungi.</title>
        <authorList>
            <person name="Reynolds N.K."/>
            <person name="Stajich J.E."/>
            <person name="Barry K."/>
            <person name="Grigoriev I.V."/>
            <person name="Crous P."/>
            <person name="Smith M.E."/>
        </authorList>
    </citation>
    <scope>NUCLEOTIDE SEQUENCE</scope>
    <source>
        <strain evidence="6">NRRL 1565</strain>
    </source>
</reference>
<evidence type="ECO:0000313" key="7">
    <source>
        <dbReference type="Proteomes" id="UP001140094"/>
    </source>
</evidence>
<feature type="domain" description="Aspartyl/Glutamyl-tRNA(Gln) amidotransferase subunit B/E catalytic" evidence="5">
    <location>
        <begin position="60"/>
        <end position="264"/>
    </location>
</feature>
<dbReference type="Pfam" id="PF02934">
    <property type="entry name" value="GatB_N"/>
    <property type="match status" value="1"/>
</dbReference>
<organism evidence="6 7">
    <name type="scientific">Coemansia guatemalensis</name>
    <dbReference type="NCBI Taxonomy" id="2761395"/>
    <lineage>
        <taxon>Eukaryota</taxon>
        <taxon>Fungi</taxon>
        <taxon>Fungi incertae sedis</taxon>
        <taxon>Zoopagomycota</taxon>
        <taxon>Kickxellomycotina</taxon>
        <taxon>Kickxellomycetes</taxon>
        <taxon>Kickxellales</taxon>
        <taxon>Kickxellaceae</taxon>
        <taxon>Coemansia</taxon>
    </lineage>
</organism>
<name>A0A9W8HQK7_9FUNG</name>
<sequence length="268" mass="29340">MHQLHSLCVLYTNVGRRGVPAPALFANPRPWKGTLVQKRALGSIAQKVKSATTDAGFKATIGLELHAQLSASQKLFSAASARWDEPPNTNVYAIDAGLPGALPQLNPQCVELAARAILAFDGHVQPLSSFDRKHYFYADQPLGYQITQQQHPIGRGGYVQLGPADGLDYSKRVRIHQLQLEQDTAKSIHGVYPGYVLVDLNRAGVALIEIVSEPDIETAVEASTYVRKMQTLLRHIGISNCNMEEGSLRCDVNVSVYRKGEDRLSGAR</sequence>
<keyword evidence="4" id="KW-0648">Protein biosynthesis</keyword>
<dbReference type="AlphaFoldDB" id="A0A9W8HQK7"/>
<keyword evidence="2" id="KW-0547">Nucleotide-binding</keyword>
<dbReference type="InterPro" id="IPR014746">
    <property type="entry name" value="Gln_synth/guanido_kin_cat_dom"/>
</dbReference>
<evidence type="ECO:0000256" key="1">
    <source>
        <dbReference type="ARBA" id="ARBA00022598"/>
    </source>
</evidence>
<dbReference type="GO" id="GO:0070681">
    <property type="term" value="P:glutaminyl-tRNAGln biosynthesis via transamidation"/>
    <property type="evidence" value="ECO:0007669"/>
    <property type="project" value="TreeGrafter"/>
</dbReference>